<evidence type="ECO:0000256" key="9">
    <source>
        <dbReference type="ARBA" id="ARBA00023180"/>
    </source>
</evidence>
<accession>A0A8C2I4N4</accession>
<keyword evidence="3 11" id="KW-0812">Transmembrane</keyword>
<dbReference type="PANTHER" id="PTHR25466:SF14">
    <property type="entry name" value="BUTYROPHILIN SUBFAMILY 2 MEMBER A2-LIKE-RELATED"/>
    <property type="match status" value="1"/>
</dbReference>
<dbReference type="InterPro" id="IPR036179">
    <property type="entry name" value="Ig-like_dom_sf"/>
</dbReference>
<dbReference type="Gene3D" id="2.60.40.10">
    <property type="entry name" value="Immunoglobulins"/>
    <property type="match status" value="1"/>
</dbReference>
<dbReference type="InterPro" id="IPR013783">
    <property type="entry name" value="Ig-like_fold"/>
</dbReference>
<dbReference type="GO" id="GO:0042130">
    <property type="term" value="P:negative regulation of T cell proliferation"/>
    <property type="evidence" value="ECO:0007669"/>
    <property type="project" value="TreeGrafter"/>
</dbReference>
<dbReference type="PANTHER" id="PTHR25466">
    <property type="entry name" value="T-LYMPHOCYTE ACTIVATION ANTIGEN"/>
    <property type="match status" value="1"/>
</dbReference>
<dbReference type="SMART" id="SM00409">
    <property type="entry name" value="IG"/>
    <property type="match status" value="1"/>
</dbReference>
<evidence type="ECO:0000259" key="13">
    <source>
        <dbReference type="PROSITE" id="PS50835"/>
    </source>
</evidence>
<reference evidence="14" key="1">
    <citation type="submission" date="2025-08" db="UniProtKB">
        <authorList>
            <consortium name="Ensembl"/>
        </authorList>
    </citation>
    <scope>IDENTIFICATION</scope>
</reference>
<evidence type="ECO:0000313" key="15">
    <source>
        <dbReference type="Proteomes" id="UP000694701"/>
    </source>
</evidence>
<organism evidence="14 15">
    <name type="scientific">Cyprinus carpio</name>
    <name type="common">Common carp</name>
    <dbReference type="NCBI Taxonomy" id="7962"/>
    <lineage>
        <taxon>Eukaryota</taxon>
        <taxon>Metazoa</taxon>
        <taxon>Chordata</taxon>
        <taxon>Craniata</taxon>
        <taxon>Vertebrata</taxon>
        <taxon>Euteleostomi</taxon>
        <taxon>Actinopterygii</taxon>
        <taxon>Neopterygii</taxon>
        <taxon>Teleostei</taxon>
        <taxon>Ostariophysi</taxon>
        <taxon>Cypriniformes</taxon>
        <taxon>Cyprinidae</taxon>
        <taxon>Cyprininae</taxon>
        <taxon>Cyprinus</taxon>
    </lineage>
</organism>
<evidence type="ECO:0000256" key="12">
    <source>
        <dbReference type="SAM" id="SignalP"/>
    </source>
</evidence>
<evidence type="ECO:0000256" key="7">
    <source>
        <dbReference type="ARBA" id="ARBA00023157"/>
    </source>
</evidence>
<proteinExistence type="predicted"/>
<feature type="domain" description="Ig-like" evidence="13">
    <location>
        <begin position="38"/>
        <end position="129"/>
    </location>
</feature>
<dbReference type="GO" id="GO:0042102">
    <property type="term" value="P:positive regulation of T cell proliferation"/>
    <property type="evidence" value="ECO:0007669"/>
    <property type="project" value="TreeGrafter"/>
</dbReference>
<keyword evidence="10" id="KW-0393">Immunoglobulin domain</keyword>
<dbReference type="GO" id="GO:0071222">
    <property type="term" value="P:cellular response to lipopolysaccharide"/>
    <property type="evidence" value="ECO:0007669"/>
    <property type="project" value="TreeGrafter"/>
</dbReference>
<protein>
    <recommendedName>
        <fullName evidence="13">Ig-like domain-containing protein</fullName>
    </recommendedName>
</protein>
<keyword evidence="9" id="KW-0325">Glycoprotein</keyword>
<feature type="chain" id="PRO_5034983585" description="Ig-like domain-containing protein" evidence="12">
    <location>
        <begin position="25"/>
        <end position="190"/>
    </location>
</feature>
<name>A0A8C2I4N4_CYPCA</name>
<evidence type="ECO:0000256" key="4">
    <source>
        <dbReference type="ARBA" id="ARBA00022729"/>
    </source>
</evidence>
<keyword evidence="5 11" id="KW-1133">Transmembrane helix</keyword>
<dbReference type="Pfam" id="PF07686">
    <property type="entry name" value="V-set"/>
    <property type="match status" value="1"/>
</dbReference>
<keyword evidence="8" id="KW-0675">Receptor</keyword>
<evidence type="ECO:0000256" key="6">
    <source>
        <dbReference type="ARBA" id="ARBA00023136"/>
    </source>
</evidence>
<dbReference type="GO" id="GO:0006955">
    <property type="term" value="P:immune response"/>
    <property type="evidence" value="ECO:0007669"/>
    <property type="project" value="TreeGrafter"/>
</dbReference>
<dbReference type="InterPro" id="IPR003599">
    <property type="entry name" value="Ig_sub"/>
</dbReference>
<dbReference type="InterPro" id="IPR051713">
    <property type="entry name" value="T-cell_Activation_Regulation"/>
</dbReference>
<feature type="signal peptide" evidence="12">
    <location>
        <begin position="1"/>
        <end position="24"/>
    </location>
</feature>
<dbReference type="InterPro" id="IPR007110">
    <property type="entry name" value="Ig-like_dom"/>
</dbReference>
<feature type="transmembrane region" description="Helical" evidence="11">
    <location>
        <begin position="158"/>
        <end position="178"/>
    </location>
</feature>
<evidence type="ECO:0000256" key="8">
    <source>
        <dbReference type="ARBA" id="ARBA00023170"/>
    </source>
</evidence>
<dbReference type="AlphaFoldDB" id="A0A8C2I4N4"/>
<keyword evidence="4 12" id="KW-0732">Signal</keyword>
<dbReference type="Proteomes" id="UP000694701">
    <property type="component" value="Unplaced"/>
</dbReference>
<dbReference type="SUPFAM" id="SSF48726">
    <property type="entry name" value="Immunoglobulin"/>
    <property type="match status" value="1"/>
</dbReference>
<evidence type="ECO:0000256" key="10">
    <source>
        <dbReference type="ARBA" id="ARBA00023319"/>
    </source>
</evidence>
<dbReference type="FunFam" id="2.60.40.10:FF:000142">
    <property type="entry name" value="V-set domain-containing T-cell activation inhibitor 1"/>
    <property type="match status" value="1"/>
</dbReference>
<dbReference type="GO" id="GO:0031295">
    <property type="term" value="P:T cell costimulation"/>
    <property type="evidence" value="ECO:0007669"/>
    <property type="project" value="TreeGrafter"/>
</dbReference>
<evidence type="ECO:0000313" key="14">
    <source>
        <dbReference type="Ensembl" id="ENSCCRP00020074231.1"/>
    </source>
</evidence>
<evidence type="ECO:0000256" key="2">
    <source>
        <dbReference type="ARBA" id="ARBA00022475"/>
    </source>
</evidence>
<sequence length="190" mass="21908">EKFIICFCLHRWSIFYFLSVFVTASEVSLQETVEGFIGGSAVLNCSPEEPLITIQDIHVRWRIKNDQVVFEIINGQVSVEEQDQQYKNRVESFPEEYKRGDFSIKLYNLQHTDAGLYGCYIFMKKESVVFRSVELLIKEKSEKQIPSEGTKPRPEMTVMIISILFIGIISSLAVSSFISHNKHVLHIVIK</sequence>
<evidence type="ECO:0000256" key="3">
    <source>
        <dbReference type="ARBA" id="ARBA00022692"/>
    </source>
</evidence>
<dbReference type="InterPro" id="IPR013106">
    <property type="entry name" value="Ig_V-set"/>
</dbReference>
<keyword evidence="7" id="KW-1015">Disulfide bond</keyword>
<keyword evidence="6 11" id="KW-0472">Membrane</keyword>
<dbReference type="PROSITE" id="PS50835">
    <property type="entry name" value="IG_LIKE"/>
    <property type="match status" value="1"/>
</dbReference>
<keyword evidence="2" id="KW-1003">Cell membrane</keyword>
<dbReference type="GO" id="GO:0007166">
    <property type="term" value="P:cell surface receptor signaling pathway"/>
    <property type="evidence" value="ECO:0007669"/>
    <property type="project" value="TreeGrafter"/>
</dbReference>
<evidence type="ECO:0000256" key="1">
    <source>
        <dbReference type="ARBA" id="ARBA00004251"/>
    </source>
</evidence>
<comment type="subcellular location">
    <subcellularLocation>
        <location evidence="1">Cell membrane</location>
        <topology evidence="1">Single-pass type I membrane protein</topology>
    </subcellularLocation>
</comment>
<dbReference type="Ensembl" id="ENSCCRT00020081463.1">
    <property type="protein sequence ID" value="ENSCCRP00020074231.1"/>
    <property type="gene ID" value="ENSCCRG00020034632.1"/>
</dbReference>
<evidence type="ECO:0000256" key="5">
    <source>
        <dbReference type="ARBA" id="ARBA00022989"/>
    </source>
</evidence>
<dbReference type="GO" id="GO:0009897">
    <property type="term" value="C:external side of plasma membrane"/>
    <property type="evidence" value="ECO:0007669"/>
    <property type="project" value="TreeGrafter"/>
</dbReference>
<evidence type="ECO:0000256" key="11">
    <source>
        <dbReference type="SAM" id="Phobius"/>
    </source>
</evidence>